<dbReference type="Pfam" id="PF00211">
    <property type="entry name" value="Guanylate_cyc"/>
    <property type="match status" value="1"/>
</dbReference>
<dbReference type="PANTHER" id="PTHR45627">
    <property type="entry name" value="ADENYLATE CYCLASE TYPE 1"/>
    <property type="match status" value="1"/>
</dbReference>
<proteinExistence type="predicted"/>
<evidence type="ECO:0000256" key="10">
    <source>
        <dbReference type="ARBA" id="ARBA00023136"/>
    </source>
</evidence>
<dbReference type="GO" id="GO:0046872">
    <property type="term" value="F:metal ion binding"/>
    <property type="evidence" value="ECO:0007669"/>
    <property type="project" value="UniProtKB-KW"/>
</dbReference>
<dbReference type="SUPFAM" id="SSF55073">
    <property type="entry name" value="Nucleotide cyclase"/>
    <property type="match status" value="1"/>
</dbReference>
<evidence type="ECO:0000256" key="4">
    <source>
        <dbReference type="ARBA" id="ARBA00022692"/>
    </source>
</evidence>
<dbReference type="EMBL" id="LSRL02000513">
    <property type="protein sequence ID" value="TDG40661.1"/>
    <property type="molecule type" value="Genomic_DNA"/>
</dbReference>
<dbReference type="OrthoDB" id="10006362at2759"/>
<evidence type="ECO:0000256" key="6">
    <source>
        <dbReference type="ARBA" id="ARBA00022741"/>
    </source>
</evidence>
<keyword evidence="9 12" id="KW-1133">Transmembrane helix</keyword>
<protein>
    <recommendedName>
        <fullName evidence="3">adenylate cyclase</fullName>
        <ecNumber evidence="3">4.6.1.1</ecNumber>
    </recommendedName>
</protein>
<feature type="domain" description="Guanylate cyclase" evidence="13">
    <location>
        <begin position="296"/>
        <end position="423"/>
    </location>
</feature>
<dbReference type="GO" id="GO:0004016">
    <property type="term" value="F:adenylate cyclase activity"/>
    <property type="evidence" value="ECO:0007669"/>
    <property type="project" value="UniProtKB-EC"/>
</dbReference>
<evidence type="ECO:0000256" key="12">
    <source>
        <dbReference type="SAM" id="Phobius"/>
    </source>
</evidence>
<keyword evidence="11" id="KW-0456">Lyase</keyword>
<dbReference type="SMART" id="SM00044">
    <property type="entry name" value="CYCc"/>
    <property type="match status" value="1"/>
</dbReference>
<accession>A0A484AYH9</accession>
<dbReference type="GO" id="GO:0009190">
    <property type="term" value="P:cyclic nucleotide biosynthetic process"/>
    <property type="evidence" value="ECO:0007669"/>
    <property type="project" value="InterPro"/>
</dbReference>
<organism evidence="14 15">
    <name type="scientific">Drosophila navojoa</name>
    <name type="common">Fruit fly</name>
    <dbReference type="NCBI Taxonomy" id="7232"/>
    <lineage>
        <taxon>Eukaryota</taxon>
        <taxon>Metazoa</taxon>
        <taxon>Ecdysozoa</taxon>
        <taxon>Arthropoda</taxon>
        <taxon>Hexapoda</taxon>
        <taxon>Insecta</taxon>
        <taxon>Pterygota</taxon>
        <taxon>Neoptera</taxon>
        <taxon>Endopterygota</taxon>
        <taxon>Diptera</taxon>
        <taxon>Brachycera</taxon>
        <taxon>Muscomorpha</taxon>
        <taxon>Ephydroidea</taxon>
        <taxon>Drosophilidae</taxon>
        <taxon>Drosophila</taxon>
    </lineage>
</organism>
<evidence type="ECO:0000256" key="8">
    <source>
        <dbReference type="ARBA" id="ARBA00022842"/>
    </source>
</evidence>
<evidence type="ECO:0000313" key="15">
    <source>
        <dbReference type="Proteomes" id="UP000295192"/>
    </source>
</evidence>
<comment type="catalytic activity">
    <reaction evidence="1">
        <text>ATP = 3',5'-cyclic AMP + diphosphate</text>
        <dbReference type="Rhea" id="RHEA:15389"/>
        <dbReference type="ChEBI" id="CHEBI:30616"/>
        <dbReference type="ChEBI" id="CHEBI:33019"/>
        <dbReference type="ChEBI" id="CHEBI:58165"/>
        <dbReference type="EC" id="4.6.1.1"/>
    </reaction>
</comment>
<dbReference type="GO" id="GO:0005524">
    <property type="term" value="F:ATP binding"/>
    <property type="evidence" value="ECO:0007669"/>
    <property type="project" value="UniProtKB-KW"/>
</dbReference>
<evidence type="ECO:0000256" key="9">
    <source>
        <dbReference type="ARBA" id="ARBA00022989"/>
    </source>
</evidence>
<dbReference type="InterPro" id="IPR029787">
    <property type="entry name" value="Nucleotide_cyclase"/>
</dbReference>
<sequence>MKDALTYTNETKWNCSFLRKKCKELGIDEQYKEHQLRLSISYIIVFQVLHFLFTVLHCTLLLTTCAELDLIYVDVGCYSVCALVVIVVMWVNVKVRSPSKLRWMTYVTSVIVAALLVFVDLSLNYYHYHINQWVLASMYDSYVILMIYIFFPIPYIFPPMALAVYVSILYICYFVIFQDYDNQFLAGNMTRYSSTVVVLCNYFGLNVIGTGFRVMREIVVRASFIDRHQYVMEANALRSTRARERVFLHSILPPQIAQPIQDEIRARIELSQKHHSMLVNNRRDRVIAIQMHPDVSILYADIVNYTHLTTILSVKELVTLLHELYARFDNAASRYAVQRIKFLGDCYYCVAGLIKPDPAHARCCVNLGLCMIDIIREVRSVVKININIRVGVHSGSLFAGVLGSAKLQYDIWGQDVLIANKLEGTGMPGQVHVSERTFELIKNWFEARPGTEAARKDAYFQKFNIFTFLIDPIENKKNIEFDFPESNDCDMDEFQKEHIDSILYQYEVESAMCFAPWALTCMVCSIITNGIIFTRIPFIMRIVVSLVVCVTYLSIMLYQFDYLVNISLTTNPFFKSETAHCLMIVSTLLAVYCKERQAEFNNKMNYKWRVELLKKQEDARLADQSITILLHNILPAHVVNVYLTYLAKDELYYEVYDCVAVMFASLKNFELTLSNLRVLNEIISEFDRLKR</sequence>
<evidence type="ECO:0000259" key="13">
    <source>
        <dbReference type="PROSITE" id="PS50125"/>
    </source>
</evidence>
<dbReference type="OMA" id="ININIRV"/>
<feature type="transmembrane region" description="Helical" evidence="12">
    <location>
        <begin position="103"/>
        <end position="126"/>
    </location>
</feature>
<dbReference type="PANTHER" id="PTHR45627:SF23">
    <property type="entry name" value="AT30656P-RELATED"/>
    <property type="match status" value="1"/>
</dbReference>
<feature type="transmembrane region" description="Helical" evidence="12">
    <location>
        <begin position="40"/>
        <end position="63"/>
    </location>
</feature>
<evidence type="ECO:0000256" key="5">
    <source>
        <dbReference type="ARBA" id="ARBA00022723"/>
    </source>
</evidence>
<feature type="transmembrane region" description="Helical" evidence="12">
    <location>
        <begin position="157"/>
        <end position="176"/>
    </location>
</feature>
<keyword evidence="4 12" id="KW-0812">Transmembrane</keyword>
<dbReference type="AlphaFoldDB" id="A0A484AYH9"/>
<dbReference type="GO" id="GO:0005886">
    <property type="term" value="C:plasma membrane"/>
    <property type="evidence" value="ECO:0007669"/>
    <property type="project" value="TreeGrafter"/>
</dbReference>
<gene>
    <name evidence="14" type="ORF">AWZ03_012911</name>
</gene>
<feature type="transmembrane region" description="Helical" evidence="12">
    <location>
        <begin position="514"/>
        <end position="532"/>
    </location>
</feature>
<evidence type="ECO:0000256" key="7">
    <source>
        <dbReference type="ARBA" id="ARBA00022840"/>
    </source>
</evidence>
<dbReference type="GO" id="GO:0007189">
    <property type="term" value="P:adenylate cyclase-activating G protein-coupled receptor signaling pathway"/>
    <property type="evidence" value="ECO:0007669"/>
    <property type="project" value="TreeGrafter"/>
</dbReference>
<dbReference type="FunFam" id="3.30.70.1230:FF:000024">
    <property type="entry name" value="ACXA, isoform A"/>
    <property type="match status" value="1"/>
</dbReference>
<dbReference type="Proteomes" id="UP000295192">
    <property type="component" value="Unassembled WGS sequence"/>
</dbReference>
<name>A0A484AYH9_DRONA</name>
<dbReference type="Gene3D" id="3.30.70.1230">
    <property type="entry name" value="Nucleotide cyclase"/>
    <property type="match status" value="2"/>
</dbReference>
<reference evidence="14 15" key="1">
    <citation type="journal article" date="2019" name="J. Hered.">
        <title>An Improved Genome Assembly for Drosophila navojoa, the Basal Species in the mojavensis Cluster.</title>
        <authorList>
            <person name="Vanderlinde T."/>
            <person name="Dupim E.G."/>
            <person name="Nazario-Yepiz N.O."/>
            <person name="Carvalho A.B."/>
        </authorList>
    </citation>
    <scope>NUCLEOTIDE SEQUENCE [LARGE SCALE GENOMIC DNA]</scope>
    <source>
        <strain evidence="14">Navoj_Jal97</strain>
        <tissue evidence="14">Whole organism</tissue>
    </source>
</reference>
<dbReference type="GO" id="GO:0035556">
    <property type="term" value="P:intracellular signal transduction"/>
    <property type="evidence" value="ECO:0007669"/>
    <property type="project" value="InterPro"/>
</dbReference>
<keyword evidence="5" id="KW-0479">Metal-binding</keyword>
<evidence type="ECO:0000256" key="3">
    <source>
        <dbReference type="ARBA" id="ARBA00012201"/>
    </source>
</evidence>
<keyword evidence="6" id="KW-0547">Nucleotide-binding</keyword>
<dbReference type="EC" id="4.6.1.1" evidence="3"/>
<feature type="transmembrane region" description="Helical" evidence="12">
    <location>
        <begin position="196"/>
        <end position="215"/>
    </location>
</feature>
<keyword evidence="8" id="KW-0460">Magnesium</keyword>
<comment type="caution">
    <text evidence="14">The sequence shown here is derived from an EMBL/GenBank/DDBJ whole genome shotgun (WGS) entry which is preliminary data.</text>
</comment>
<dbReference type="STRING" id="7232.A0A484AYH9"/>
<dbReference type="CDD" id="cd07302">
    <property type="entry name" value="CHD"/>
    <property type="match status" value="1"/>
</dbReference>
<comment type="subcellular location">
    <subcellularLocation>
        <location evidence="2">Membrane</location>
        <topology evidence="2">Multi-pass membrane protein</topology>
    </subcellularLocation>
</comment>
<dbReference type="PROSITE" id="PS50125">
    <property type="entry name" value="GUANYLATE_CYCLASE_2"/>
    <property type="match status" value="1"/>
</dbReference>
<evidence type="ECO:0000256" key="2">
    <source>
        <dbReference type="ARBA" id="ARBA00004141"/>
    </source>
</evidence>
<keyword evidence="7" id="KW-0067">ATP-binding</keyword>
<evidence type="ECO:0000256" key="1">
    <source>
        <dbReference type="ARBA" id="ARBA00001593"/>
    </source>
</evidence>
<dbReference type="InterPro" id="IPR001054">
    <property type="entry name" value="A/G_cyclase"/>
</dbReference>
<evidence type="ECO:0000313" key="14">
    <source>
        <dbReference type="EMBL" id="TDG40661.1"/>
    </source>
</evidence>
<evidence type="ECO:0000256" key="11">
    <source>
        <dbReference type="ARBA" id="ARBA00023239"/>
    </source>
</evidence>
<feature type="transmembrane region" description="Helical" evidence="12">
    <location>
        <begin position="539"/>
        <end position="560"/>
    </location>
</feature>
<feature type="transmembrane region" description="Helical" evidence="12">
    <location>
        <begin position="70"/>
        <end position="91"/>
    </location>
</feature>
<keyword evidence="15" id="KW-1185">Reference proteome</keyword>
<keyword evidence="10 12" id="KW-0472">Membrane</keyword>